<dbReference type="Proteomes" id="UP000658127">
    <property type="component" value="Unassembled WGS sequence"/>
</dbReference>
<name>A0ABQ2KGA8_9NOCA</name>
<reference evidence="2" key="1">
    <citation type="journal article" date="2019" name="Int. J. Syst. Evol. Microbiol.">
        <title>The Global Catalogue of Microorganisms (GCM) 10K type strain sequencing project: providing services to taxonomists for standard genome sequencing and annotation.</title>
        <authorList>
            <consortium name="The Broad Institute Genomics Platform"/>
            <consortium name="The Broad Institute Genome Sequencing Center for Infectious Disease"/>
            <person name="Wu L."/>
            <person name="Ma J."/>
        </authorList>
    </citation>
    <scope>NUCLEOTIDE SEQUENCE [LARGE SCALE GENOMIC DNA]</scope>
    <source>
        <strain evidence="2">CGMCC 4.7329</strain>
    </source>
</reference>
<gene>
    <name evidence="1" type="ORF">GCM10011610_30820</name>
</gene>
<protein>
    <submittedName>
        <fullName evidence="1">Uncharacterized protein</fullName>
    </submittedName>
</protein>
<keyword evidence="2" id="KW-1185">Reference proteome</keyword>
<comment type="caution">
    <text evidence="1">The sequence shown here is derived from an EMBL/GenBank/DDBJ whole genome shotgun (WGS) entry which is preliminary data.</text>
</comment>
<evidence type="ECO:0000313" key="1">
    <source>
        <dbReference type="EMBL" id="GGN80944.1"/>
    </source>
</evidence>
<dbReference type="EMBL" id="BMNE01000003">
    <property type="protein sequence ID" value="GGN80944.1"/>
    <property type="molecule type" value="Genomic_DNA"/>
</dbReference>
<accession>A0ABQ2KGA8</accession>
<organism evidence="1 2">
    <name type="scientific">Nocardia rhizosphaerihabitans</name>
    <dbReference type="NCBI Taxonomy" id="1691570"/>
    <lineage>
        <taxon>Bacteria</taxon>
        <taxon>Bacillati</taxon>
        <taxon>Actinomycetota</taxon>
        <taxon>Actinomycetes</taxon>
        <taxon>Mycobacteriales</taxon>
        <taxon>Nocardiaceae</taxon>
        <taxon>Nocardia</taxon>
    </lineage>
</organism>
<proteinExistence type="predicted"/>
<sequence>MQVRGAVADSDVGWRARFPAGGPASRGLGEGWTALLWTWLGDRSGHDRPAAATLGNAEFRPLGVAPGAYVMAD</sequence>
<evidence type="ECO:0000313" key="2">
    <source>
        <dbReference type="Proteomes" id="UP000658127"/>
    </source>
</evidence>